<feature type="region of interest" description="Disordered" evidence="1">
    <location>
        <begin position="1"/>
        <end position="21"/>
    </location>
</feature>
<feature type="non-terminal residue" evidence="2">
    <location>
        <position position="1"/>
    </location>
</feature>
<comment type="caution">
    <text evidence="2">The sequence shown here is derived from an EMBL/GenBank/DDBJ whole genome shotgun (WGS) entry which is preliminary data.</text>
</comment>
<feature type="non-terminal residue" evidence="2">
    <location>
        <position position="133"/>
    </location>
</feature>
<proteinExistence type="predicted"/>
<evidence type="ECO:0000313" key="2">
    <source>
        <dbReference type="EMBL" id="CAG8856914.1"/>
    </source>
</evidence>
<accession>A0ABN7XS68</accession>
<evidence type="ECO:0000256" key="1">
    <source>
        <dbReference type="SAM" id="MobiDB-lite"/>
    </source>
</evidence>
<protein>
    <submittedName>
        <fullName evidence="2">23820_t:CDS:1</fullName>
    </submittedName>
</protein>
<keyword evidence="3" id="KW-1185">Reference proteome</keyword>
<gene>
    <name evidence="2" type="ORF">GMARGA_LOCUS45735</name>
</gene>
<organism evidence="2 3">
    <name type="scientific">Gigaspora margarita</name>
    <dbReference type="NCBI Taxonomy" id="4874"/>
    <lineage>
        <taxon>Eukaryota</taxon>
        <taxon>Fungi</taxon>
        <taxon>Fungi incertae sedis</taxon>
        <taxon>Mucoromycota</taxon>
        <taxon>Glomeromycotina</taxon>
        <taxon>Glomeromycetes</taxon>
        <taxon>Diversisporales</taxon>
        <taxon>Gigasporaceae</taxon>
        <taxon>Gigaspora</taxon>
    </lineage>
</organism>
<dbReference type="Proteomes" id="UP000789901">
    <property type="component" value="Unassembled WGS sequence"/>
</dbReference>
<reference evidence="2 3" key="1">
    <citation type="submission" date="2021-06" db="EMBL/GenBank/DDBJ databases">
        <authorList>
            <person name="Kallberg Y."/>
            <person name="Tangrot J."/>
            <person name="Rosling A."/>
        </authorList>
    </citation>
    <scope>NUCLEOTIDE SEQUENCE [LARGE SCALE GENOMIC DNA]</scope>
    <source>
        <strain evidence="2 3">120-4 pot B 10/14</strain>
    </source>
</reference>
<name>A0ABN7XS68_GIGMA</name>
<dbReference type="EMBL" id="CAJVQB010165310">
    <property type="protein sequence ID" value="CAG8856914.1"/>
    <property type="molecule type" value="Genomic_DNA"/>
</dbReference>
<evidence type="ECO:0000313" key="3">
    <source>
        <dbReference type="Proteomes" id="UP000789901"/>
    </source>
</evidence>
<sequence>TASNTFSVSENELQEYSETNESSQSVTKCRSLGGKKLGDIWNYVDKGASLGQGHYGASCRPNDMRLHLARQCPNVPDDVKYFWRDFIVEEKTLTRKKTKYNQSEITALFQKIESIPKAHVESLNKAILKAWVM</sequence>